<dbReference type="EMBL" id="CAJNOQ010001506">
    <property type="protein sequence ID" value="CAF0899679.1"/>
    <property type="molecule type" value="Genomic_DNA"/>
</dbReference>
<dbReference type="GO" id="GO:0007399">
    <property type="term" value="P:nervous system development"/>
    <property type="evidence" value="ECO:0007669"/>
    <property type="project" value="TreeGrafter"/>
</dbReference>
<dbReference type="InterPro" id="IPR025750">
    <property type="entry name" value="DPF1-3_N"/>
</dbReference>
<evidence type="ECO:0000256" key="3">
    <source>
        <dbReference type="ARBA" id="ARBA00022723"/>
    </source>
</evidence>
<dbReference type="AlphaFoldDB" id="A0A813ZJA8"/>
<dbReference type="PROSITE" id="PS50016">
    <property type="entry name" value="ZF_PHD_2"/>
    <property type="match status" value="2"/>
</dbReference>
<reference evidence="13" key="1">
    <citation type="submission" date="2021-02" db="EMBL/GenBank/DDBJ databases">
        <authorList>
            <person name="Nowell W R."/>
        </authorList>
    </citation>
    <scope>NUCLEOTIDE SEQUENCE</scope>
</reference>
<keyword evidence="4" id="KW-0677">Repeat</keyword>
<protein>
    <recommendedName>
        <fullName evidence="12">PHD-type domain-containing protein</fullName>
    </recommendedName>
</protein>
<evidence type="ECO:0000256" key="7">
    <source>
        <dbReference type="ARBA" id="ARBA00023015"/>
    </source>
</evidence>
<evidence type="ECO:0000256" key="5">
    <source>
        <dbReference type="ARBA" id="ARBA00022771"/>
    </source>
</evidence>
<keyword evidence="8" id="KW-0804">Transcription</keyword>
<comment type="caution">
    <text evidence="13">The sequence shown here is derived from an EMBL/GenBank/DDBJ whole genome shotgun (WGS) entry which is preliminary data.</text>
</comment>
<keyword evidence="15" id="KW-1185">Reference proteome</keyword>
<feature type="compositionally biased region" description="Polar residues" evidence="11">
    <location>
        <begin position="348"/>
        <end position="357"/>
    </location>
</feature>
<keyword evidence="6" id="KW-0862">Zinc</keyword>
<feature type="region of interest" description="Disordered" evidence="11">
    <location>
        <begin position="271"/>
        <end position="296"/>
    </location>
</feature>
<feature type="compositionally biased region" description="Low complexity" evidence="11">
    <location>
        <begin position="385"/>
        <end position="421"/>
    </location>
</feature>
<dbReference type="Proteomes" id="UP000681722">
    <property type="component" value="Unassembled WGS sequence"/>
</dbReference>
<dbReference type="InterPro" id="IPR019787">
    <property type="entry name" value="Znf_PHD-finger"/>
</dbReference>
<keyword evidence="7" id="KW-0805">Transcription regulation</keyword>
<dbReference type="InterPro" id="IPR013083">
    <property type="entry name" value="Znf_RING/FYVE/PHD"/>
</dbReference>
<dbReference type="GO" id="GO:0008270">
    <property type="term" value="F:zinc ion binding"/>
    <property type="evidence" value="ECO:0007669"/>
    <property type="project" value="UniProtKB-KW"/>
</dbReference>
<organism evidence="13 15">
    <name type="scientific">Didymodactylos carnosus</name>
    <dbReference type="NCBI Taxonomy" id="1234261"/>
    <lineage>
        <taxon>Eukaryota</taxon>
        <taxon>Metazoa</taxon>
        <taxon>Spiralia</taxon>
        <taxon>Gnathifera</taxon>
        <taxon>Rotifera</taxon>
        <taxon>Eurotatoria</taxon>
        <taxon>Bdelloidea</taxon>
        <taxon>Philodinida</taxon>
        <taxon>Philodinidae</taxon>
        <taxon>Didymodactylos</taxon>
    </lineage>
</organism>
<keyword evidence="9" id="KW-0539">Nucleus</keyword>
<evidence type="ECO:0000256" key="6">
    <source>
        <dbReference type="ARBA" id="ARBA00022833"/>
    </source>
</evidence>
<dbReference type="EMBL" id="CAJOBC010001506">
    <property type="protein sequence ID" value="CAF3682380.1"/>
    <property type="molecule type" value="Genomic_DNA"/>
</dbReference>
<dbReference type="CDD" id="cd15530">
    <property type="entry name" value="PHD2_d4"/>
    <property type="match status" value="1"/>
</dbReference>
<dbReference type="Pfam" id="PF14051">
    <property type="entry name" value="DPF1-3_N"/>
    <property type="match status" value="1"/>
</dbReference>
<dbReference type="PROSITE" id="PS00028">
    <property type="entry name" value="ZINC_FINGER_C2H2_1"/>
    <property type="match status" value="1"/>
</dbReference>
<accession>A0A813ZJA8</accession>
<evidence type="ECO:0000256" key="8">
    <source>
        <dbReference type="ARBA" id="ARBA00023163"/>
    </source>
</evidence>
<dbReference type="Gene3D" id="3.30.40.10">
    <property type="entry name" value="Zinc/RING finger domain, C3HC4 (zinc finger)"/>
    <property type="match status" value="1"/>
</dbReference>
<keyword evidence="5 10" id="KW-0863">Zinc-finger</keyword>
<proteinExistence type="inferred from homology"/>
<dbReference type="SMART" id="SM00249">
    <property type="entry name" value="PHD"/>
    <property type="match status" value="2"/>
</dbReference>
<name>A0A813ZJA8_9BILA</name>
<comment type="similarity">
    <text evidence="2">Belongs to the requiem/DPF family.</text>
</comment>
<dbReference type="SMART" id="SM00355">
    <property type="entry name" value="ZnF_C2H2"/>
    <property type="match status" value="1"/>
</dbReference>
<sequence length="630" mass="70209">MSSGTVVVDLLPSNISRAFGNEITYNESLDSVLRFNQRLLRERRLRLRLPFIDQQTKIVQAPNVNLWKQESDRLVPDRCDQITCYSGLRWKKKKSLNGLPMWMSSALCGSNKDQSLNSMTGGTDGLVTPLQQQLDGDPRVVIKAGDLGVINIREYFRSISDSDVHIISTIENPAAVVRYMDEQMAVQAHQQYSQSPRGTNSYNDHQNFMIDDCDEPDMMEINDYGDDLSTSLNQSIQSATSSVCGGVQSPLAPPSSISPGLQIVQHGVGIRRQRGTGNKRGVLGPRRGSSNGIGSGRRQQYTIAELPFVCKFCPARYKTKPGLQYHLAKHRETSKQQGGTGDTPPSTPHSNQSSPNVGPSIMKQKYSTTQEQITNGNGSGGSQTGGLWNQNMQQSPTQNPNSSSNNGGHHSPLSSSSYHPSYINPSASMPLTVAALSGSHPLHHPGHPSYHPQQMYMQQQQYQPRGYEMHPHHNPHPAMPHPSIIQHHQHHQQQQQIMTRLPAPEPVPLPFQQSQELSGNQCDFCLRDEYENKKTHKAEGLITCKDCSRSAHPTCLNFNPNMLLSVKKYSWQCMECKTCSICGNSENDSQLLFCDDCDRGYHFYCLQPPISKAPDGDWRCKLCIIQFGEL</sequence>
<evidence type="ECO:0000256" key="9">
    <source>
        <dbReference type="ARBA" id="ARBA00023242"/>
    </source>
</evidence>
<dbReference type="Pfam" id="PF00628">
    <property type="entry name" value="PHD"/>
    <property type="match status" value="1"/>
</dbReference>
<dbReference type="InterPro" id="IPR013087">
    <property type="entry name" value="Znf_C2H2_type"/>
</dbReference>
<evidence type="ECO:0000313" key="14">
    <source>
        <dbReference type="EMBL" id="CAF3682380.1"/>
    </source>
</evidence>
<evidence type="ECO:0000313" key="13">
    <source>
        <dbReference type="EMBL" id="CAF0899679.1"/>
    </source>
</evidence>
<evidence type="ECO:0000256" key="4">
    <source>
        <dbReference type="ARBA" id="ARBA00022737"/>
    </source>
</evidence>
<evidence type="ECO:0000313" key="15">
    <source>
        <dbReference type="Proteomes" id="UP000663829"/>
    </source>
</evidence>
<evidence type="ECO:0000256" key="10">
    <source>
        <dbReference type="PROSITE-ProRule" id="PRU00146"/>
    </source>
</evidence>
<comment type="subcellular location">
    <subcellularLocation>
        <location evidence="1">Nucleus</location>
    </subcellularLocation>
</comment>
<dbReference type="Proteomes" id="UP000663829">
    <property type="component" value="Unassembled WGS sequence"/>
</dbReference>
<dbReference type="SUPFAM" id="SSF57903">
    <property type="entry name" value="FYVE/PHD zinc finger"/>
    <property type="match status" value="2"/>
</dbReference>
<evidence type="ECO:0000256" key="1">
    <source>
        <dbReference type="ARBA" id="ARBA00004123"/>
    </source>
</evidence>
<gene>
    <name evidence="13" type="ORF">GPM918_LOCUS8567</name>
    <name evidence="14" type="ORF">SRO942_LOCUS8567</name>
</gene>
<evidence type="ECO:0000256" key="11">
    <source>
        <dbReference type="SAM" id="MobiDB-lite"/>
    </source>
</evidence>
<dbReference type="OrthoDB" id="1903104at2759"/>
<keyword evidence="3" id="KW-0479">Metal-binding</keyword>
<dbReference type="PANTHER" id="PTHR45888:SF5">
    <property type="entry name" value="D4, ISOFORM A"/>
    <property type="match status" value="1"/>
</dbReference>
<dbReference type="InterPro" id="IPR001965">
    <property type="entry name" value="Znf_PHD"/>
</dbReference>
<evidence type="ECO:0000256" key="2">
    <source>
        <dbReference type="ARBA" id="ARBA00010539"/>
    </source>
</evidence>
<dbReference type="GO" id="GO:0071565">
    <property type="term" value="C:nBAF complex"/>
    <property type="evidence" value="ECO:0007669"/>
    <property type="project" value="TreeGrafter"/>
</dbReference>
<dbReference type="InterPro" id="IPR011011">
    <property type="entry name" value="Znf_FYVE_PHD"/>
</dbReference>
<feature type="domain" description="PHD-type" evidence="12">
    <location>
        <begin position="576"/>
        <end position="626"/>
    </location>
</feature>
<dbReference type="PANTHER" id="PTHR45888">
    <property type="entry name" value="HL01030P-RELATED"/>
    <property type="match status" value="1"/>
</dbReference>
<feature type="domain" description="PHD-type" evidence="12">
    <location>
        <begin position="519"/>
        <end position="579"/>
    </location>
</feature>
<feature type="compositionally biased region" description="Low complexity" evidence="11">
    <location>
        <begin position="286"/>
        <end position="296"/>
    </location>
</feature>
<dbReference type="FunFam" id="3.30.40.10:FF:000005">
    <property type="entry name" value="zinc finger protein isoform X1"/>
    <property type="match status" value="1"/>
</dbReference>
<feature type="region of interest" description="Disordered" evidence="11">
    <location>
        <begin position="330"/>
        <end position="421"/>
    </location>
</feature>
<evidence type="ECO:0000259" key="12">
    <source>
        <dbReference type="PROSITE" id="PS50016"/>
    </source>
</evidence>